<dbReference type="SUPFAM" id="SSF53254">
    <property type="entry name" value="Phosphoglycerate mutase-like"/>
    <property type="match status" value="1"/>
</dbReference>
<evidence type="ECO:0000313" key="2">
    <source>
        <dbReference type="EMBL" id="OGZ76929.1"/>
    </source>
</evidence>
<proteinExistence type="predicted"/>
<organism evidence="2 3">
    <name type="scientific">Candidatus Staskawiczbacteria bacterium RIFCSPLOWO2_12_FULL_37_15</name>
    <dbReference type="NCBI Taxonomy" id="1802218"/>
    <lineage>
        <taxon>Bacteria</taxon>
        <taxon>Candidatus Staskawicziibacteriota</taxon>
    </lineage>
</organism>
<dbReference type="AlphaFoldDB" id="A0A1G2IPU2"/>
<dbReference type="PIRSF" id="PIRSF000709">
    <property type="entry name" value="6PFK_2-Ptase"/>
    <property type="match status" value="1"/>
</dbReference>
<sequence length="194" mass="22521">MILNNKYYIMRHGQTIYQKENRQINYFADENPFITLTEEGREMVEKTAQTMKGAGIDLIFSSRYTRTKETAEIAAKILGIEKINYDERLIDINLGVFMGKPMEDSHGFYLKGETVFSNKPEGGESWSDILERVKGFLDELEKQYQGKNILIISHADPIWLMAGYLRGFKKKEDFLKARADRENSYPKLGQLIFI</sequence>
<evidence type="ECO:0000313" key="3">
    <source>
        <dbReference type="Proteomes" id="UP000178632"/>
    </source>
</evidence>
<reference evidence="2 3" key="1">
    <citation type="journal article" date="2016" name="Nat. Commun.">
        <title>Thousands of microbial genomes shed light on interconnected biogeochemical processes in an aquifer system.</title>
        <authorList>
            <person name="Anantharaman K."/>
            <person name="Brown C.T."/>
            <person name="Hug L.A."/>
            <person name="Sharon I."/>
            <person name="Castelle C.J."/>
            <person name="Probst A.J."/>
            <person name="Thomas B.C."/>
            <person name="Singh A."/>
            <person name="Wilkins M.J."/>
            <person name="Karaoz U."/>
            <person name="Brodie E.L."/>
            <person name="Williams K.H."/>
            <person name="Hubbard S.S."/>
            <person name="Banfield J.F."/>
        </authorList>
    </citation>
    <scope>NUCLEOTIDE SEQUENCE [LARGE SCALE GENOMIC DNA]</scope>
</reference>
<dbReference type="Gene3D" id="3.40.50.1240">
    <property type="entry name" value="Phosphoglycerate mutase-like"/>
    <property type="match status" value="1"/>
</dbReference>
<accession>A0A1G2IPU2</accession>
<dbReference type="SMART" id="SM00855">
    <property type="entry name" value="PGAM"/>
    <property type="match status" value="1"/>
</dbReference>
<feature type="binding site" evidence="1">
    <location>
        <position position="66"/>
    </location>
    <ligand>
        <name>substrate</name>
    </ligand>
</feature>
<name>A0A1G2IPU2_9BACT</name>
<dbReference type="EMBL" id="MHPE01000021">
    <property type="protein sequence ID" value="OGZ76929.1"/>
    <property type="molecule type" value="Genomic_DNA"/>
</dbReference>
<evidence type="ECO:0008006" key="4">
    <source>
        <dbReference type="Google" id="ProtNLM"/>
    </source>
</evidence>
<dbReference type="Proteomes" id="UP000178632">
    <property type="component" value="Unassembled WGS sequence"/>
</dbReference>
<dbReference type="InterPro" id="IPR029033">
    <property type="entry name" value="His_PPase_superfam"/>
</dbReference>
<protein>
    <recommendedName>
        <fullName evidence="4">Phosphoglycerate mutase</fullName>
    </recommendedName>
</protein>
<comment type="caution">
    <text evidence="2">The sequence shown here is derived from an EMBL/GenBank/DDBJ whole genome shotgun (WGS) entry which is preliminary data.</text>
</comment>
<dbReference type="PANTHER" id="PTHR47821">
    <property type="entry name" value="PHOSPHOGLYCERATE MUTASE FAMILY PROTEIN"/>
    <property type="match status" value="1"/>
</dbReference>
<dbReference type="Pfam" id="PF00300">
    <property type="entry name" value="His_Phos_1"/>
    <property type="match status" value="1"/>
</dbReference>
<dbReference type="PANTHER" id="PTHR47821:SF2">
    <property type="entry name" value="PHOSPHOGLYCERATE MUTASE FAMILY PROTEIN"/>
    <property type="match status" value="1"/>
</dbReference>
<gene>
    <name evidence="2" type="ORF">A3G45_01890</name>
</gene>
<evidence type="ECO:0000256" key="1">
    <source>
        <dbReference type="PIRSR" id="PIRSR613078-2"/>
    </source>
</evidence>
<dbReference type="InterPro" id="IPR013078">
    <property type="entry name" value="His_Pase_superF_clade-1"/>
</dbReference>
<dbReference type="CDD" id="cd07067">
    <property type="entry name" value="HP_PGM_like"/>
    <property type="match status" value="1"/>
</dbReference>